<reference evidence="2 3" key="1">
    <citation type="journal article" date="2015" name="PLoS ONE">
        <title>Investigation of a Large Collection of Pseudomonas aeruginosa Bacteriophages Collected from a Single Environmental Source in Abidjan, Cote d'Ivoire.</title>
        <authorList>
            <person name="Essoh C."/>
            <person name="Latino L."/>
            <person name="Midoux C."/>
            <person name="Blouin Y."/>
            <person name="Loukou G."/>
            <person name="Nguetta S.P."/>
            <person name="Lathro S."/>
            <person name="Cablanmian A."/>
            <person name="Kouassi A.K."/>
            <person name="Vergnaud G."/>
            <person name="Pourcel C."/>
        </authorList>
    </citation>
    <scope>NUCLEOTIDE SEQUENCE [LARGE SCALE GENOMIC DNA]</scope>
    <source>
        <strain evidence="2">Ab18</strain>
    </source>
</reference>
<evidence type="ECO:0000313" key="2">
    <source>
        <dbReference type="EMBL" id="CEF89695.1"/>
    </source>
</evidence>
<dbReference type="OrthoDB" id="36497at10239"/>
<gene>
    <name evidence="2" type="primary">ORF56</name>
</gene>
<evidence type="ECO:0000313" key="3">
    <source>
        <dbReference type="Proteomes" id="UP000030226"/>
    </source>
</evidence>
<dbReference type="KEGG" id="vg:23680041"/>
<organism evidence="2 3">
    <name type="scientific">Pseudomonas phage vB_PaeS_PAO1_Ab18</name>
    <dbReference type="NCBI Taxonomy" id="1548905"/>
    <lineage>
        <taxon>Viruses</taxon>
        <taxon>Duplodnaviria</taxon>
        <taxon>Heunggongvirae</taxon>
        <taxon>Uroviricota</taxon>
        <taxon>Caudoviricetes</taxon>
        <taxon>Mesyanzhinovviridae</taxon>
        <taxon>Bradleyvirinae</taxon>
        <taxon>Abidjanvirus</taxon>
        <taxon>Abidjanvirus Ab18</taxon>
        <taxon>Pseudomonas virus Ab18</taxon>
    </lineage>
</organism>
<accession>A0A0A1IVS3</accession>
<sequence length="76" mass="7990">MSRFTAAQMAQARKKGTKPAQANAAPATGKVAVKVPAGGRVNIRRIDNGVVAEVTDSKWNRVGEHFAADASSINLE</sequence>
<protein>
    <submittedName>
        <fullName evidence="2">Uncharacterized protein</fullName>
    </submittedName>
</protein>
<dbReference type="Proteomes" id="UP000030226">
    <property type="component" value="Segment"/>
</dbReference>
<dbReference type="EMBL" id="LN610577">
    <property type="protein sequence ID" value="CEF89695.1"/>
    <property type="molecule type" value="Genomic_DNA"/>
</dbReference>
<keyword evidence="3" id="KW-1185">Reference proteome</keyword>
<name>A0A0A1IVS3_9CAUD</name>
<dbReference type="RefSeq" id="YP_009125159.1">
    <property type="nucleotide sequence ID" value="NC_026594.1"/>
</dbReference>
<feature type="region of interest" description="Disordered" evidence="1">
    <location>
        <begin position="1"/>
        <end position="28"/>
    </location>
</feature>
<evidence type="ECO:0000256" key="1">
    <source>
        <dbReference type="SAM" id="MobiDB-lite"/>
    </source>
</evidence>
<dbReference type="GeneID" id="23680041"/>
<proteinExistence type="predicted"/>